<name>A0A418KUX4_9ACTN</name>
<feature type="compositionally biased region" description="Basic and acidic residues" evidence="1">
    <location>
        <begin position="114"/>
        <end position="129"/>
    </location>
</feature>
<feature type="transmembrane region" description="Helical" evidence="2">
    <location>
        <begin position="260"/>
        <end position="279"/>
    </location>
</feature>
<keyword evidence="2" id="KW-0812">Transmembrane</keyword>
<organism evidence="3 4">
    <name type="scientific">Jiangella rhizosphaerae</name>
    <dbReference type="NCBI Taxonomy" id="2293569"/>
    <lineage>
        <taxon>Bacteria</taxon>
        <taxon>Bacillati</taxon>
        <taxon>Actinomycetota</taxon>
        <taxon>Actinomycetes</taxon>
        <taxon>Jiangellales</taxon>
        <taxon>Jiangellaceae</taxon>
        <taxon>Jiangella</taxon>
    </lineage>
</organism>
<comment type="caution">
    <text evidence="3">The sequence shown here is derived from an EMBL/GenBank/DDBJ whole genome shotgun (WGS) entry which is preliminary data.</text>
</comment>
<evidence type="ECO:0000313" key="4">
    <source>
        <dbReference type="Proteomes" id="UP000284057"/>
    </source>
</evidence>
<gene>
    <name evidence="3" type="ORF">DY240_04975</name>
</gene>
<feature type="region of interest" description="Disordered" evidence="1">
    <location>
        <begin position="45"/>
        <end position="64"/>
    </location>
</feature>
<keyword evidence="2" id="KW-1133">Transmembrane helix</keyword>
<keyword evidence="4" id="KW-1185">Reference proteome</keyword>
<dbReference type="AlphaFoldDB" id="A0A418KUX4"/>
<proteinExistence type="predicted"/>
<feature type="region of interest" description="Disordered" evidence="1">
    <location>
        <begin position="114"/>
        <end position="215"/>
    </location>
</feature>
<accession>A0A418KUX4</accession>
<evidence type="ECO:0000313" key="3">
    <source>
        <dbReference type="EMBL" id="RIQ33626.1"/>
    </source>
</evidence>
<protein>
    <submittedName>
        <fullName evidence="3">Uncharacterized protein</fullName>
    </submittedName>
</protein>
<dbReference type="RefSeq" id="WP_119658854.1">
    <property type="nucleotide sequence ID" value="NZ_QUAL01000042.1"/>
</dbReference>
<feature type="region of interest" description="Disordered" evidence="1">
    <location>
        <begin position="1"/>
        <end position="23"/>
    </location>
</feature>
<feature type="transmembrane region" description="Helical" evidence="2">
    <location>
        <begin position="330"/>
        <end position="352"/>
    </location>
</feature>
<dbReference type="EMBL" id="QUAL01000042">
    <property type="protein sequence ID" value="RIQ33626.1"/>
    <property type="molecule type" value="Genomic_DNA"/>
</dbReference>
<sequence length="355" mass="35960">MTADLEFGAPGDPAAASRPGAPVRSPAMRAYCASLARFTSSVQSTEQLLRNDDAGTREDTEQRELTAATRLRGIDRAGAAADDGLAHCAAVRSDYGLPSGSPADAFAEYEERLGADGRDRPGGGGHADDGTVGTAEDGGTVGPAHDRGSAGPAHDRSTAGPPRDRGTAGLVRHPDSGPSHGTDGSLPGTATAVRSGTRRLRTSPGRLDDAAPGLDRLRRTGGADLGVALTALGRRRDELKLAEAEFAHWLQMHDEQSRRITLGAVVAAGLAGAAVMAVAGVRTSAATALALLIVCSLAVVAAGLGVAAARRLPRVCRGAGLARRPDGWALARYGARIGGATLLALTAANIVAGAL</sequence>
<feature type="compositionally biased region" description="Basic and acidic residues" evidence="1">
    <location>
        <begin position="144"/>
        <end position="166"/>
    </location>
</feature>
<feature type="transmembrane region" description="Helical" evidence="2">
    <location>
        <begin position="285"/>
        <end position="309"/>
    </location>
</feature>
<reference evidence="3 4" key="1">
    <citation type="submission" date="2018-09" db="EMBL/GenBank/DDBJ databases">
        <title>Isolation, diversity and antifungal activity of actinobacteria from wheat.</title>
        <authorList>
            <person name="Han C."/>
        </authorList>
    </citation>
    <scope>NUCLEOTIDE SEQUENCE [LARGE SCALE GENOMIC DNA]</scope>
    <source>
        <strain evidence="3 4">NEAU-YY265</strain>
    </source>
</reference>
<evidence type="ECO:0000256" key="1">
    <source>
        <dbReference type="SAM" id="MobiDB-lite"/>
    </source>
</evidence>
<feature type="compositionally biased region" description="Basic and acidic residues" evidence="1">
    <location>
        <begin position="49"/>
        <end position="64"/>
    </location>
</feature>
<evidence type="ECO:0000256" key="2">
    <source>
        <dbReference type="SAM" id="Phobius"/>
    </source>
</evidence>
<keyword evidence="2" id="KW-0472">Membrane</keyword>
<dbReference type="OrthoDB" id="5185980at2"/>
<dbReference type="Proteomes" id="UP000284057">
    <property type="component" value="Unassembled WGS sequence"/>
</dbReference>